<evidence type="ECO:0000313" key="8">
    <source>
        <dbReference type="EMBL" id="RZB82493.1"/>
    </source>
</evidence>
<keyword evidence="5" id="KW-0804">Transcription</keyword>
<dbReference type="FunFam" id="2.170.150.80:FF:000001">
    <property type="entry name" value="NAC domain-containing protein 73"/>
    <property type="match status" value="1"/>
</dbReference>
<evidence type="ECO:0000259" key="7">
    <source>
        <dbReference type="PROSITE" id="PS51005"/>
    </source>
</evidence>
<protein>
    <submittedName>
        <fullName evidence="8">NAC domain-containing protein 73</fullName>
    </submittedName>
</protein>
<evidence type="ECO:0000256" key="4">
    <source>
        <dbReference type="ARBA" id="ARBA00023159"/>
    </source>
</evidence>
<dbReference type="EMBL" id="QZWG01000011">
    <property type="protein sequence ID" value="RZB82493.1"/>
    <property type="molecule type" value="Genomic_DNA"/>
</dbReference>
<dbReference type="Gene3D" id="2.170.150.80">
    <property type="entry name" value="NAC domain"/>
    <property type="match status" value="1"/>
</dbReference>
<accession>A0A445I8V7</accession>
<keyword evidence="4" id="KW-0010">Activator</keyword>
<proteinExistence type="predicted"/>
<evidence type="ECO:0000256" key="1">
    <source>
        <dbReference type="ARBA" id="ARBA00004123"/>
    </source>
</evidence>
<organism evidence="8 9">
    <name type="scientific">Glycine soja</name>
    <name type="common">Wild soybean</name>
    <dbReference type="NCBI Taxonomy" id="3848"/>
    <lineage>
        <taxon>Eukaryota</taxon>
        <taxon>Viridiplantae</taxon>
        <taxon>Streptophyta</taxon>
        <taxon>Embryophyta</taxon>
        <taxon>Tracheophyta</taxon>
        <taxon>Spermatophyta</taxon>
        <taxon>Magnoliopsida</taxon>
        <taxon>eudicotyledons</taxon>
        <taxon>Gunneridae</taxon>
        <taxon>Pentapetalae</taxon>
        <taxon>rosids</taxon>
        <taxon>fabids</taxon>
        <taxon>Fabales</taxon>
        <taxon>Fabaceae</taxon>
        <taxon>Papilionoideae</taxon>
        <taxon>50 kb inversion clade</taxon>
        <taxon>NPAAA clade</taxon>
        <taxon>indigoferoid/millettioid clade</taxon>
        <taxon>Phaseoleae</taxon>
        <taxon>Glycine</taxon>
        <taxon>Glycine subgen. Soja</taxon>
    </lineage>
</organism>
<dbReference type="PROSITE" id="PS51005">
    <property type="entry name" value="NAC"/>
    <property type="match status" value="1"/>
</dbReference>
<dbReference type="Proteomes" id="UP000289340">
    <property type="component" value="Chromosome 11"/>
</dbReference>
<dbReference type="InterPro" id="IPR036093">
    <property type="entry name" value="NAC_dom_sf"/>
</dbReference>
<dbReference type="SMR" id="A0A445I8V7"/>
<evidence type="ECO:0000313" key="9">
    <source>
        <dbReference type="Proteomes" id="UP000289340"/>
    </source>
</evidence>
<feature type="domain" description="NAC" evidence="7">
    <location>
        <begin position="73"/>
        <end position="233"/>
    </location>
</feature>
<keyword evidence="2" id="KW-0805">Transcription regulation</keyword>
<reference evidence="8 9" key="1">
    <citation type="submission" date="2018-09" db="EMBL/GenBank/DDBJ databases">
        <title>A high-quality reference genome of wild soybean provides a powerful tool to mine soybean genomes.</title>
        <authorList>
            <person name="Xie M."/>
            <person name="Chung C.Y.L."/>
            <person name="Li M.-W."/>
            <person name="Wong F.-L."/>
            <person name="Chan T.-F."/>
            <person name="Lam H.-M."/>
        </authorList>
    </citation>
    <scope>NUCLEOTIDE SEQUENCE [LARGE SCALE GENOMIC DNA]</scope>
    <source>
        <strain evidence="9">cv. W05</strain>
        <tissue evidence="8">Hypocotyl of etiolated seedlings</tissue>
    </source>
</reference>
<gene>
    <name evidence="8" type="ORF">D0Y65_031578</name>
</gene>
<dbReference type="SUPFAM" id="SSF101941">
    <property type="entry name" value="NAC domain"/>
    <property type="match status" value="1"/>
</dbReference>
<evidence type="ECO:0000256" key="3">
    <source>
        <dbReference type="ARBA" id="ARBA00023125"/>
    </source>
</evidence>
<dbReference type="InterPro" id="IPR044799">
    <property type="entry name" value="SOG1-like"/>
</dbReference>
<dbReference type="GO" id="GO:0003700">
    <property type="term" value="F:DNA-binding transcription factor activity"/>
    <property type="evidence" value="ECO:0007669"/>
    <property type="project" value="InterPro"/>
</dbReference>
<dbReference type="GO" id="GO:0045893">
    <property type="term" value="P:positive regulation of DNA-templated transcription"/>
    <property type="evidence" value="ECO:0007669"/>
    <property type="project" value="UniProtKB-ARBA"/>
</dbReference>
<comment type="caution">
    <text evidence="8">The sequence shown here is derived from an EMBL/GenBank/DDBJ whole genome shotgun (WGS) entry which is preliminary data.</text>
</comment>
<evidence type="ECO:0000256" key="2">
    <source>
        <dbReference type="ARBA" id="ARBA00023015"/>
    </source>
</evidence>
<keyword evidence="9" id="KW-1185">Reference proteome</keyword>
<keyword evidence="3" id="KW-0238">DNA-binding</keyword>
<dbReference type="PANTHER" id="PTHR31079:SF20">
    <property type="entry name" value="NAC DOMAIN-CONTAINING PROTEIN 10"/>
    <property type="match status" value="1"/>
</dbReference>
<evidence type="ECO:0000256" key="6">
    <source>
        <dbReference type="ARBA" id="ARBA00023242"/>
    </source>
</evidence>
<keyword evidence="6" id="KW-0539">Nucleus</keyword>
<name>A0A445I8V7_GLYSO</name>
<dbReference type="PANTHER" id="PTHR31079">
    <property type="entry name" value="NAC DOMAIN-CONTAINING PROTEIN 73"/>
    <property type="match status" value="1"/>
</dbReference>
<evidence type="ECO:0000256" key="5">
    <source>
        <dbReference type="ARBA" id="ARBA00023163"/>
    </source>
</evidence>
<dbReference type="GO" id="GO:0005634">
    <property type="term" value="C:nucleus"/>
    <property type="evidence" value="ECO:0007669"/>
    <property type="project" value="UniProtKB-SubCell"/>
</dbReference>
<dbReference type="Gramene" id="XM_028332668.1">
    <property type="protein sequence ID" value="XP_028188469.1"/>
    <property type="gene ID" value="LOC114374941"/>
</dbReference>
<sequence>MCKCIGKLTKNKMTWCNDSDENRVIESITPRITITPNTDDKKLTQEIRTTACPSCGHNIAFKDKGGIHDLPGLPAGVKFDPNDQEILEHLEAKVASDACKLHPLIDEFIPTLEGENGICYTHPEKLPGVSKDGQIRHFFHRPSKAYTTGTRKRRKVHTDDEGIETRWHKTGKTRAVFASGGAVKGFKKILVLYTNYGRQKKPEKTYWVMHQYHLGNTEEEKDGELVVSKVFYQTQPRQCVNPIIIKDPYEKMLNGGSVQDSTNTSITKTTATLLDCYNAPYIDYDHAHASHNRESSSQLIIPSSVVQVDGSYIRSTMDAKKARFESNTGKSF</sequence>
<dbReference type="Pfam" id="PF02365">
    <property type="entry name" value="NAM"/>
    <property type="match status" value="1"/>
</dbReference>
<comment type="subcellular location">
    <subcellularLocation>
        <location evidence="1">Nucleus</location>
    </subcellularLocation>
</comment>
<dbReference type="GO" id="GO:0000976">
    <property type="term" value="F:transcription cis-regulatory region binding"/>
    <property type="evidence" value="ECO:0007669"/>
    <property type="project" value="TreeGrafter"/>
</dbReference>
<dbReference type="AlphaFoldDB" id="A0A445I8V7"/>
<dbReference type="InterPro" id="IPR003441">
    <property type="entry name" value="NAC-dom"/>
</dbReference>